<dbReference type="PROSITE" id="PS50157">
    <property type="entry name" value="ZINC_FINGER_C2H2_2"/>
    <property type="match status" value="2"/>
</dbReference>
<dbReference type="AlphaFoldDB" id="A0AAD8UIW2"/>
<comment type="subcellular location">
    <subcellularLocation>
        <location evidence="1">Nucleus</location>
    </subcellularLocation>
</comment>
<dbReference type="PROSITE" id="PS00028">
    <property type="entry name" value="ZINC_FINGER_C2H2_1"/>
    <property type="match status" value="2"/>
</dbReference>
<evidence type="ECO:0000256" key="1">
    <source>
        <dbReference type="ARBA" id="ARBA00004123"/>
    </source>
</evidence>
<keyword evidence="3" id="KW-0677">Repeat</keyword>
<feature type="domain" description="C2H2-type" evidence="8">
    <location>
        <begin position="33"/>
        <end position="56"/>
    </location>
</feature>
<evidence type="ECO:0000313" key="10">
    <source>
        <dbReference type="Proteomes" id="UP001244207"/>
    </source>
</evidence>
<sequence length="369" mass="42625">MTCQCTYPGCSRSYIRREHLRRHMRDHANEQLHWCPLCPSKFNRKDTLSRHLNELHYHAATTSTQSNEEPHRVCEERKPPALPSYLPQEQIQSRQLHNYFNTFHPEWPILHKETFISCPQPPELVQAVTMVGYWVERTTVPESQRKADHDHDILMGWVDNKLLPLLRSTSTSTKPHQDLPSATLFIVQTTFIVIAFAAWRSNSPTPFIMTNLWYLITTLKKIGAYQDSKVDCIAQSGTTPQQKFLLREHYRRLGLLSFKLHVLVWSRFLCKNPKLRMSRAIMPEMLDLHIPCPQRDWDQPLSSLPEHILSGQYQGIPVCGMFDQAVTQRTLGPLSSVVLWDSMLGLCLDACVRLGKTIAIGAWNQLGEH</sequence>
<dbReference type="PANTHER" id="PTHR40626:SF11">
    <property type="entry name" value="ZINC FINGER PROTEIN YPR022C"/>
    <property type="match status" value="1"/>
</dbReference>
<dbReference type="Gene3D" id="3.30.160.60">
    <property type="entry name" value="Classic Zinc Finger"/>
    <property type="match status" value="1"/>
</dbReference>
<dbReference type="Pfam" id="PF00096">
    <property type="entry name" value="zf-C2H2"/>
    <property type="match status" value="1"/>
</dbReference>
<dbReference type="RefSeq" id="XP_060364138.1">
    <property type="nucleotide sequence ID" value="XM_060508427.1"/>
</dbReference>
<dbReference type="GO" id="GO:0000981">
    <property type="term" value="F:DNA-binding transcription factor activity, RNA polymerase II-specific"/>
    <property type="evidence" value="ECO:0007669"/>
    <property type="project" value="InterPro"/>
</dbReference>
<keyword evidence="2" id="KW-0479">Metal-binding</keyword>
<keyword evidence="4 7" id="KW-0863">Zinc-finger</keyword>
<proteinExistence type="predicted"/>
<name>A0AAD8UIW2_GLOAC</name>
<dbReference type="SUPFAM" id="SSF57667">
    <property type="entry name" value="beta-beta-alpha zinc fingers"/>
    <property type="match status" value="1"/>
</dbReference>
<dbReference type="InterPro" id="IPR007219">
    <property type="entry name" value="XnlR_reg_dom"/>
</dbReference>
<dbReference type="InterPro" id="IPR051059">
    <property type="entry name" value="VerF-like"/>
</dbReference>
<dbReference type="InterPro" id="IPR013087">
    <property type="entry name" value="Znf_C2H2_type"/>
</dbReference>
<dbReference type="Pfam" id="PF04082">
    <property type="entry name" value="Fungal_trans"/>
    <property type="match status" value="1"/>
</dbReference>
<dbReference type="GO" id="GO:0005634">
    <property type="term" value="C:nucleus"/>
    <property type="evidence" value="ECO:0007669"/>
    <property type="project" value="UniProtKB-SubCell"/>
</dbReference>
<dbReference type="GO" id="GO:0008270">
    <property type="term" value="F:zinc ion binding"/>
    <property type="evidence" value="ECO:0007669"/>
    <property type="project" value="UniProtKB-KW"/>
</dbReference>
<dbReference type="GeneID" id="85392326"/>
<reference evidence="9" key="1">
    <citation type="submission" date="2021-12" db="EMBL/GenBank/DDBJ databases">
        <title>Comparative genomics, transcriptomics and evolutionary studies reveal genomic signatures of adaptation to plant cell wall in hemibiotrophic fungi.</title>
        <authorList>
            <consortium name="DOE Joint Genome Institute"/>
            <person name="Baroncelli R."/>
            <person name="Diaz J.F."/>
            <person name="Benocci T."/>
            <person name="Peng M."/>
            <person name="Battaglia E."/>
            <person name="Haridas S."/>
            <person name="Andreopoulos W."/>
            <person name="Labutti K."/>
            <person name="Pangilinan J."/>
            <person name="Floch G.L."/>
            <person name="Makela M.R."/>
            <person name="Henrissat B."/>
            <person name="Grigoriev I.V."/>
            <person name="Crouch J.A."/>
            <person name="De Vries R.P."/>
            <person name="Sukno S.A."/>
            <person name="Thon M.R."/>
        </authorList>
    </citation>
    <scope>NUCLEOTIDE SEQUENCE</scope>
    <source>
        <strain evidence="9">CBS 112980</strain>
    </source>
</reference>
<protein>
    <recommendedName>
        <fullName evidence="8">C2H2-type domain-containing protein</fullName>
    </recommendedName>
</protein>
<evidence type="ECO:0000313" key="9">
    <source>
        <dbReference type="EMBL" id="KAK1724083.1"/>
    </source>
</evidence>
<evidence type="ECO:0000256" key="3">
    <source>
        <dbReference type="ARBA" id="ARBA00022737"/>
    </source>
</evidence>
<keyword evidence="10" id="KW-1185">Reference proteome</keyword>
<evidence type="ECO:0000256" key="6">
    <source>
        <dbReference type="ARBA" id="ARBA00023242"/>
    </source>
</evidence>
<keyword evidence="5" id="KW-0862">Zinc</keyword>
<dbReference type="GO" id="GO:0006351">
    <property type="term" value="P:DNA-templated transcription"/>
    <property type="evidence" value="ECO:0007669"/>
    <property type="project" value="InterPro"/>
</dbReference>
<evidence type="ECO:0000256" key="4">
    <source>
        <dbReference type="ARBA" id="ARBA00022771"/>
    </source>
</evidence>
<evidence type="ECO:0000256" key="5">
    <source>
        <dbReference type="ARBA" id="ARBA00022833"/>
    </source>
</evidence>
<gene>
    <name evidence="9" type="ORF">BDZ83DRAFT_624140</name>
</gene>
<dbReference type="PANTHER" id="PTHR40626">
    <property type="entry name" value="MIP31509P"/>
    <property type="match status" value="1"/>
</dbReference>
<feature type="domain" description="C2H2-type" evidence="8">
    <location>
        <begin position="3"/>
        <end position="32"/>
    </location>
</feature>
<evidence type="ECO:0000256" key="2">
    <source>
        <dbReference type="ARBA" id="ARBA00022723"/>
    </source>
</evidence>
<dbReference type="InterPro" id="IPR036236">
    <property type="entry name" value="Znf_C2H2_sf"/>
</dbReference>
<keyword evidence="6" id="KW-0539">Nucleus</keyword>
<accession>A0AAD8UIW2</accession>
<evidence type="ECO:0000256" key="7">
    <source>
        <dbReference type="PROSITE-ProRule" id="PRU00042"/>
    </source>
</evidence>
<dbReference type="EMBL" id="JAHMHS010000056">
    <property type="protein sequence ID" value="KAK1724083.1"/>
    <property type="molecule type" value="Genomic_DNA"/>
</dbReference>
<comment type="caution">
    <text evidence="9">The sequence shown here is derived from an EMBL/GenBank/DDBJ whole genome shotgun (WGS) entry which is preliminary data.</text>
</comment>
<evidence type="ECO:0000259" key="8">
    <source>
        <dbReference type="PROSITE" id="PS50157"/>
    </source>
</evidence>
<dbReference type="GO" id="GO:0000978">
    <property type="term" value="F:RNA polymerase II cis-regulatory region sequence-specific DNA binding"/>
    <property type="evidence" value="ECO:0007669"/>
    <property type="project" value="InterPro"/>
</dbReference>
<dbReference type="Proteomes" id="UP001244207">
    <property type="component" value="Unassembled WGS sequence"/>
</dbReference>
<dbReference type="SMART" id="SM00355">
    <property type="entry name" value="ZnF_C2H2"/>
    <property type="match status" value="2"/>
</dbReference>
<organism evidence="9 10">
    <name type="scientific">Glomerella acutata</name>
    <name type="common">Colletotrichum acutatum</name>
    <dbReference type="NCBI Taxonomy" id="27357"/>
    <lineage>
        <taxon>Eukaryota</taxon>
        <taxon>Fungi</taxon>
        <taxon>Dikarya</taxon>
        <taxon>Ascomycota</taxon>
        <taxon>Pezizomycotina</taxon>
        <taxon>Sordariomycetes</taxon>
        <taxon>Hypocreomycetidae</taxon>
        <taxon>Glomerellales</taxon>
        <taxon>Glomerellaceae</taxon>
        <taxon>Colletotrichum</taxon>
        <taxon>Colletotrichum acutatum species complex</taxon>
    </lineage>
</organism>
<dbReference type="GO" id="GO:0000785">
    <property type="term" value="C:chromatin"/>
    <property type="evidence" value="ECO:0007669"/>
    <property type="project" value="TreeGrafter"/>
</dbReference>